<comment type="caution">
    <text evidence="1">The sequence shown here is derived from an EMBL/GenBank/DDBJ whole genome shotgun (WGS) entry which is preliminary data.</text>
</comment>
<evidence type="ECO:0000313" key="2">
    <source>
        <dbReference type="Proteomes" id="UP000663841"/>
    </source>
</evidence>
<evidence type="ECO:0008006" key="3">
    <source>
        <dbReference type="Google" id="ProtNLM"/>
    </source>
</evidence>
<dbReference type="Proteomes" id="UP000663841">
    <property type="component" value="Unassembled WGS sequence"/>
</dbReference>
<reference evidence="1" key="1">
    <citation type="submission" date="2021-01" db="EMBL/GenBank/DDBJ databases">
        <authorList>
            <person name="Kaushik A."/>
        </authorList>
    </citation>
    <scope>NUCLEOTIDE SEQUENCE</scope>
    <source>
        <strain evidence="1">AG3-T5</strain>
    </source>
</reference>
<name>A0A8H3GQ70_9AGAM</name>
<proteinExistence type="predicted"/>
<evidence type="ECO:0000313" key="1">
    <source>
        <dbReference type="EMBL" id="CAE6460634.1"/>
    </source>
</evidence>
<sequence>MPSYAAHVTDQRLVHELFLVQQPKHPYISLKSVNHQGADITAMDIFLRPPTCPALEAWEAAGTELAASLNRYMRLSQSLFATAMYEDMHPIILAERIDRALDFSHRMLDRQLALSRCALAQGRNTLMSPAYCLPDEVFYEIFINLLYPADKSSLGDSMDSALRKILSTLFSLMRVSRVWWDVILKRSEFWSLLPLYISEPLRCLRAPALGARRARGPLHLAAIVHKYVHLIDWSLDRSTIPRLRTINISSSDHPVERAINQVFQKFVGHDIGSLGLKELSLHRVQDLLDQDRILGSFDLVIHDDPPIWAPFREILKLLSVFRVSGAELRWSQVAFSDHLVELRLQRVILGHDSALADFLRKLVSSPALRDLKIISVKTFYDELETDQRVLLSNLNSLLLEDLSYNTLRTVLCTISPGSHRLK</sequence>
<accession>A0A8H3GQ70</accession>
<dbReference type="AlphaFoldDB" id="A0A8H3GQ70"/>
<dbReference type="EMBL" id="CAJMWW010000249">
    <property type="protein sequence ID" value="CAE6460634.1"/>
    <property type="molecule type" value="Genomic_DNA"/>
</dbReference>
<organism evidence="1 2">
    <name type="scientific">Rhizoctonia solani</name>
    <dbReference type="NCBI Taxonomy" id="456999"/>
    <lineage>
        <taxon>Eukaryota</taxon>
        <taxon>Fungi</taxon>
        <taxon>Dikarya</taxon>
        <taxon>Basidiomycota</taxon>
        <taxon>Agaricomycotina</taxon>
        <taxon>Agaricomycetes</taxon>
        <taxon>Cantharellales</taxon>
        <taxon>Ceratobasidiaceae</taxon>
        <taxon>Rhizoctonia</taxon>
    </lineage>
</organism>
<protein>
    <recommendedName>
        <fullName evidence="3">F-box domain-containing protein</fullName>
    </recommendedName>
</protein>
<gene>
    <name evidence="1" type="ORF">RDB_LOCUS150868</name>
</gene>